<organism evidence="1 2">
    <name type="scientific">Cadophora malorum</name>
    <dbReference type="NCBI Taxonomy" id="108018"/>
    <lineage>
        <taxon>Eukaryota</taxon>
        <taxon>Fungi</taxon>
        <taxon>Dikarya</taxon>
        <taxon>Ascomycota</taxon>
        <taxon>Pezizomycotina</taxon>
        <taxon>Leotiomycetes</taxon>
        <taxon>Helotiales</taxon>
        <taxon>Ploettnerulaceae</taxon>
        <taxon>Cadophora</taxon>
    </lineage>
</organism>
<dbReference type="InterPro" id="IPR036770">
    <property type="entry name" value="Ankyrin_rpt-contain_sf"/>
</dbReference>
<keyword evidence="2" id="KW-1185">Reference proteome</keyword>
<dbReference type="EMBL" id="JAFJYH010000173">
    <property type="protein sequence ID" value="KAG4416843.1"/>
    <property type="molecule type" value="Genomic_DNA"/>
</dbReference>
<gene>
    <name evidence="1" type="ORF">IFR04_010039</name>
</gene>
<dbReference type="Proteomes" id="UP000664132">
    <property type="component" value="Unassembled WGS sequence"/>
</dbReference>
<sequence length="758" mass="86020">MEALAAASSVLAVVSVAIQPTSSIQKLVSFWDTIQDAPASVLELTSHLRVLGALMGAIEIDLKGKIIHDARGADDAALAKDCLGICLLSVGKLEALTRELDGVLQGRGVKRRWACLKKAFREKKLEGCWAEVERAKCLLLLYQGLRTGQRYDTALQLINTKIMPKIIDRRSITKTTQYNVNEYKSRTKSNLRLGHVPIFSRTFELRFSLGTFRIRFVTPTCRDRTLFARRIDLRQKPRVYQLTLTFLPCMVLSTVLNFTLGCQYNSLRAGIQTFNLRPTTTPIFESCSLGDIDNEKPHPRTLIRMDGLFYIMPSAGHHARLCDLLIALGAATTFLTNRQRTPLYLATQVKSPLYRYRLQTTGAQEVCIDTMRILVEKGGNDPMHFDCFGYSPVFEAAQDPSNEPISWLLGQEHHELDLRLGHSNQGGVRMAAFVAQRKGLSPELLSKVLDHGVDINEPCSRIWRFRYGVHIHDISMLQLALWTWSTKFFNSKDRLYNEYYTPLPWDGYLEPNTYSVDTIKSLVELGAELHCRSGSGHTILDGLVLNLTQFDGSARPAELLTSCIDGWLSIIRDLGIDVREYIRYEAEQHDGEFHDLGYGLRVKLCFDMENSPHVYAGFQGPQEIARQQFVDHISQCAVWPAWQRAFALPKPPHRPRLPAFPAPPDELIIINEQEITAGDDKESFRSQTDPVRTLSPIYKMQNLIRFSVEYAGFLAQNRHEFAIYTFVLTSIWGFDYLSRFGITTMFFVALEVLHVFVL</sequence>
<accession>A0A8H7TDJ5</accession>
<protein>
    <recommendedName>
        <fullName evidence="3">Fungal N-terminal domain-containing protein</fullName>
    </recommendedName>
</protein>
<dbReference type="SUPFAM" id="SSF48403">
    <property type="entry name" value="Ankyrin repeat"/>
    <property type="match status" value="1"/>
</dbReference>
<evidence type="ECO:0000313" key="2">
    <source>
        <dbReference type="Proteomes" id="UP000664132"/>
    </source>
</evidence>
<proteinExistence type="predicted"/>
<name>A0A8H7TDJ5_9HELO</name>
<evidence type="ECO:0008006" key="3">
    <source>
        <dbReference type="Google" id="ProtNLM"/>
    </source>
</evidence>
<dbReference type="AlphaFoldDB" id="A0A8H7TDJ5"/>
<evidence type="ECO:0000313" key="1">
    <source>
        <dbReference type="EMBL" id="KAG4416843.1"/>
    </source>
</evidence>
<reference evidence="1" key="1">
    <citation type="submission" date="2021-02" db="EMBL/GenBank/DDBJ databases">
        <title>Genome sequence Cadophora malorum strain M34.</title>
        <authorList>
            <person name="Stefanovic E."/>
            <person name="Vu D."/>
            <person name="Scully C."/>
            <person name="Dijksterhuis J."/>
            <person name="Roader J."/>
            <person name="Houbraken J."/>
        </authorList>
    </citation>
    <scope>NUCLEOTIDE SEQUENCE</scope>
    <source>
        <strain evidence="1">M34</strain>
    </source>
</reference>
<dbReference type="Gene3D" id="1.25.40.20">
    <property type="entry name" value="Ankyrin repeat-containing domain"/>
    <property type="match status" value="1"/>
</dbReference>
<comment type="caution">
    <text evidence="1">The sequence shown here is derived from an EMBL/GenBank/DDBJ whole genome shotgun (WGS) entry which is preliminary data.</text>
</comment>
<dbReference type="OrthoDB" id="3200163at2759"/>